<dbReference type="STRING" id="4432.A0A1U8AGP7"/>
<evidence type="ECO:0000259" key="7">
    <source>
        <dbReference type="PROSITE" id="PS01031"/>
    </source>
</evidence>
<dbReference type="eggNOG" id="KOG2744">
    <property type="taxonomic scope" value="Eukaryota"/>
</dbReference>
<dbReference type="InterPro" id="IPR045147">
    <property type="entry name" value="ARI3A/B/C"/>
</dbReference>
<feature type="chain" id="PRO_5010545597" evidence="6">
    <location>
        <begin position="21"/>
        <end position="121"/>
    </location>
</feature>
<dbReference type="FunFam" id="2.60.40.790:FF:000014">
    <property type="entry name" value="AT-rich interactive domain-containing protein 3"/>
    <property type="match status" value="1"/>
</dbReference>
<dbReference type="OMA" id="EVEHPMK"/>
<dbReference type="PANTHER" id="PTHR15348">
    <property type="entry name" value="AT-RICH INTERACTIVE DOMAIN-CONTAINING PROTEIN ARID DOMAIN- CONTAINING PROTEIN DEAD RINGER PROTEIN B-CELL REGULATOR OF IGH TRANSCRIPTION BRIGHT"/>
    <property type="match status" value="1"/>
</dbReference>
<reference evidence="9" key="1">
    <citation type="submission" date="2025-08" db="UniProtKB">
        <authorList>
            <consortium name="RefSeq"/>
        </authorList>
    </citation>
    <scope>IDENTIFICATION</scope>
</reference>
<dbReference type="KEGG" id="nnu:104603830"/>
<evidence type="ECO:0000256" key="1">
    <source>
        <dbReference type="ARBA" id="ARBA00023015"/>
    </source>
</evidence>
<sequence length="121" mass="13651">MVSLFLKLGLIWGFPTSMDTMVVDVGPSADWVKINVRKTKDCFEVYALVPWLLREEVHVQSDLAGRLVISGESEQLDNPWGVTPFKKVITLPSRIDPHQTSSVVTLHGQLFVRVPYEQLDS</sequence>
<keyword evidence="6" id="KW-0732">Signal</keyword>
<dbReference type="Pfam" id="PF00011">
    <property type="entry name" value="HSP20"/>
    <property type="match status" value="1"/>
</dbReference>
<evidence type="ECO:0000256" key="4">
    <source>
        <dbReference type="PROSITE-ProRule" id="PRU00285"/>
    </source>
</evidence>
<evidence type="ECO:0000256" key="3">
    <source>
        <dbReference type="ARBA" id="ARBA00023242"/>
    </source>
</evidence>
<keyword evidence="3" id="KW-0539">Nucleus</keyword>
<gene>
    <name evidence="9" type="primary">LOC104603830</name>
</gene>
<dbReference type="OrthoDB" id="338531at2759"/>
<evidence type="ECO:0000313" key="8">
    <source>
        <dbReference type="Proteomes" id="UP000189703"/>
    </source>
</evidence>
<evidence type="ECO:0000256" key="5">
    <source>
        <dbReference type="RuleBase" id="RU003616"/>
    </source>
</evidence>
<dbReference type="InterPro" id="IPR002068">
    <property type="entry name" value="A-crystallin/Hsp20_dom"/>
</dbReference>
<dbReference type="RefSeq" id="XP_010266288.1">
    <property type="nucleotide sequence ID" value="XM_010267986.1"/>
</dbReference>
<dbReference type="GeneID" id="104603830"/>
<organism evidence="8 9">
    <name type="scientific">Nelumbo nucifera</name>
    <name type="common">Sacred lotus</name>
    <dbReference type="NCBI Taxonomy" id="4432"/>
    <lineage>
        <taxon>Eukaryota</taxon>
        <taxon>Viridiplantae</taxon>
        <taxon>Streptophyta</taxon>
        <taxon>Embryophyta</taxon>
        <taxon>Tracheophyta</taxon>
        <taxon>Spermatophyta</taxon>
        <taxon>Magnoliopsida</taxon>
        <taxon>Proteales</taxon>
        <taxon>Nelumbonaceae</taxon>
        <taxon>Nelumbo</taxon>
    </lineage>
</organism>
<name>A0A1U8AGP7_NELNU</name>
<dbReference type="GO" id="GO:0006357">
    <property type="term" value="P:regulation of transcription by RNA polymerase II"/>
    <property type="evidence" value="ECO:0007669"/>
    <property type="project" value="InterPro"/>
</dbReference>
<evidence type="ECO:0000256" key="2">
    <source>
        <dbReference type="ARBA" id="ARBA00023163"/>
    </source>
</evidence>
<dbReference type="InParanoid" id="A0A1U8AGP7"/>
<proteinExistence type="inferred from homology"/>
<dbReference type="InterPro" id="IPR008978">
    <property type="entry name" value="HSP20-like_chaperone"/>
</dbReference>
<comment type="similarity">
    <text evidence="4 5">Belongs to the small heat shock protein (HSP20) family.</text>
</comment>
<feature type="signal peptide" evidence="6">
    <location>
        <begin position="1"/>
        <end position="20"/>
    </location>
</feature>
<protein>
    <submittedName>
        <fullName evidence="9">AT-rich interactive domain-containing protein 5-like isoform X1</fullName>
    </submittedName>
</protein>
<keyword evidence="8" id="KW-1185">Reference proteome</keyword>
<dbReference type="PANTHER" id="PTHR15348:SF0">
    <property type="entry name" value="PROTEIN DEAD RINGER"/>
    <property type="match status" value="1"/>
</dbReference>
<feature type="domain" description="SHSP" evidence="7">
    <location>
        <begin position="25"/>
        <end position="121"/>
    </location>
</feature>
<evidence type="ECO:0000313" key="9">
    <source>
        <dbReference type="RefSeq" id="XP_010266288.1"/>
    </source>
</evidence>
<dbReference type="Gene3D" id="2.60.40.790">
    <property type="match status" value="1"/>
</dbReference>
<dbReference type="PROSITE" id="PS01031">
    <property type="entry name" value="SHSP"/>
    <property type="match status" value="1"/>
</dbReference>
<evidence type="ECO:0000256" key="6">
    <source>
        <dbReference type="SAM" id="SignalP"/>
    </source>
</evidence>
<accession>A0A1U8AGP7</accession>
<dbReference type="Proteomes" id="UP000189703">
    <property type="component" value="Unplaced"/>
</dbReference>
<dbReference type="SUPFAM" id="SSF49764">
    <property type="entry name" value="HSP20-like chaperones"/>
    <property type="match status" value="1"/>
</dbReference>
<dbReference type="AlphaFoldDB" id="A0A1U8AGP7"/>
<keyword evidence="1" id="KW-0805">Transcription regulation</keyword>
<keyword evidence="2" id="KW-0804">Transcription</keyword>
<dbReference type="CDD" id="cd06464">
    <property type="entry name" value="ACD_sHsps-like"/>
    <property type="match status" value="1"/>
</dbReference>